<name>A0A803TZT3_ANOCA</name>
<dbReference type="GO" id="GO:0005737">
    <property type="term" value="C:cytoplasm"/>
    <property type="evidence" value="ECO:0000318"/>
    <property type="project" value="GO_Central"/>
</dbReference>
<dbReference type="GO" id="GO:0004364">
    <property type="term" value="F:glutathione transferase activity"/>
    <property type="evidence" value="ECO:0000318"/>
    <property type="project" value="GO_Central"/>
</dbReference>
<sequence length="186" mass="20564">MVLELYLDLVSQPCRAVYIFAKKNKIPFEFKSTELMKGDSPGGSRPPSNTYSVLCFLLAQALVPLFLGRPLPEEKLAAAMEVLERRWRSLREVSWEGGGPSSPAARPSLADLVALVELMHPVAAGHDLFASRPKMAAWRSRVEGAVGRELFQEAHKPLFDSKDASLDHLPPALREQLTGLLLKYIG</sequence>
<evidence type="ECO:0000313" key="1">
    <source>
        <dbReference type="Ensembl" id="ENSACAP00000040723.1"/>
    </source>
</evidence>
<proteinExistence type="predicted"/>
<reference evidence="1" key="1">
    <citation type="submission" date="2009-12" db="EMBL/GenBank/DDBJ databases">
        <title>The Genome Sequence of Anolis carolinensis (Green Anole Lizard).</title>
        <authorList>
            <consortium name="The Genome Sequencing Platform"/>
            <person name="Di Palma F."/>
            <person name="Alfoldi J."/>
            <person name="Heiman D."/>
            <person name="Young S."/>
            <person name="Grabherr M."/>
            <person name="Johnson J."/>
            <person name="Lander E.S."/>
            <person name="Lindblad-Toh K."/>
        </authorList>
    </citation>
    <scope>NUCLEOTIDE SEQUENCE [LARGE SCALE GENOMIC DNA]</scope>
    <source>
        <strain evidence="1">JBL SC #1</strain>
    </source>
</reference>
<dbReference type="GeneTree" id="ENSGT00940000163205"/>
<dbReference type="PANTHER" id="PTHR43917">
    <property type="match status" value="1"/>
</dbReference>
<dbReference type="Proteomes" id="UP000001646">
    <property type="component" value="Unplaced"/>
</dbReference>
<dbReference type="Gene3D" id="1.20.1050.10">
    <property type="match status" value="1"/>
</dbReference>
<reference evidence="1" key="3">
    <citation type="submission" date="2025-09" db="UniProtKB">
        <authorList>
            <consortium name="Ensembl"/>
        </authorList>
    </citation>
    <scope>IDENTIFICATION</scope>
</reference>
<dbReference type="PANTHER" id="PTHR43917:SF9">
    <property type="entry name" value="GLUTATHIONE S-TRANSFERASE THETA-1"/>
    <property type="match status" value="1"/>
</dbReference>
<dbReference type="InterPro" id="IPR051369">
    <property type="entry name" value="GST_Theta"/>
</dbReference>
<dbReference type="InParanoid" id="A0A803TZT3"/>
<evidence type="ECO:0000313" key="2">
    <source>
        <dbReference type="Proteomes" id="UP000001646"/>
    </source>
</evidence>
<dbReference type="SUPFAM" id="SSF47616">
    <property type="entry name" value="GST C-terminal domain-like"/>
    <property type="match status" value="1"/>
</dbReference>
<protein>
    <recommendedName>
        <fullName evidence="3">Glutathione transferase</fullName>
    </recommendedName>
</protein>
<reference evidence="1" key="2">
    <citation type="submission" date="2025-08" db="UniProtKB">
        <authorList>
            <consortium name="Ensembl"/>
        </authorList>
    </citation>
    <scope>IDENTIFICATION</scope>
</reference>
<dbReference type="Ensembl" id="ENSACAT00000052360.1">
    <property type="protein sequence ID" value="ENSACAP00000040723.1"/>
    <property type="gene ID" value="ENSACAG00000038955.1"/>
</dbReference>
<dbReference type="Gene3D" id="3.40.30.10">
    <property type="entry name" value="Glutaredoxin"/>
    <property type="match status" value="1"/>
</dbReference>
<organism evidence="1 2">
    <name type="scientific">Anolis carolinensis</name>
    <name type="common">Green anole</name>
    <name type="synonym">American chameleon</name>
    <dbReference type="NCBI Taxonomy" id="28377"/>
    <lineage>
        <taxon>Eukaryota</taxon>
        <taxon>Metazoa</taxon>
        <taxon>Chordata</taxon>
        <taxon>Craniata</taxon>
        <taxon>Vertebrata</taxon>
        <taxon>Euteleostomi</taxon>
        <taxon>Lepidosauria</taxon>
        <taxon>Squamata</taxon>
        <taxon>Bifurcata</taxon>
        <taxon>Unidentata</taxon>
        <taxon>Episquamata</taxon>
        <taxon>Toxicofera</taxon>
        <taxon>Iguania</taxon>
        <taxon>Dactyloidae</taxon>
        <taxon>Anolis</taxon>
    </lineage>
</organism>
<evidence type="ECO:0008006" key="3">
    <source>
        <dbReference type="Google" id="ProtNLM"/>
    </source>
</evidence>
<keyword evidence="2" id="KW-1185">Reference proteome</keyword>
<accession>A0A803TZT3</accession>
<dbReference type="GO" id="GO:0006749">
    <property type="term" value="P:glutathione metabolic process"/>
    <property type="evidence" value="ECO:0000318"/>
    <property type="project" value="GO_Central"/>
</dbReference>
<dbReference type="AlphaFoldDB" id="A0A803TZT3"/>
<dbReference type="InterPro" id="IPR036282">
    <property type="entry name" value="Glutathione-S-Trfase_C_sf"/>
</dbReference>